<keyword evidence="3" id="KW-1185">Reference proteome</keyword>
<sequence length="93" mass="9982">MSASASFHALVILNLLFVTGAWCLARPSVQAAIVLVMVSGMWVVGNGPIEGRVLWSYSRAHGITESDLLSVIGVIIAAITVWRARPGGRHRRS</sequence>
<feature type="transmembrane region" description="Helical" evidence="1">
    <location>
        <begin position="68"/>
        <end position="84"/>
    </location>
</feature>
<reference evidence="2 3" key="1">
    <citation type="submission" date="2019-11" db="EMBL/GenBank/DDBJ databases">
        <title>Gordonia sp. nov., a novel actinobacterium isolated from mangrove soil in Hainan.</title>
        <authorList>
            <person name="Huang X."/>
            <person name="Xie Y."/>
            <person name="Chu X."/>
            <person name="Xiao K."/>
        </authorList>
    </citation>
    <scope>NUCLEOTIDE SEQUENCE [LARGE SCALE GENOMIC DNA]</scope>
    <source>
        <strain evidence="2 3">HNM0687</strain>
    </source>
</reference>
<feature type="transmembrane region" description="Helical" evidence="1">
    <location>
        <begin position="31"/>
        <end position="48"/>
    </location>
</feature>
<comment type="caution">
    <text evidence="2">The sequence shown here is derived from an EMBL/GenBank/DDBJ whole genome shotgun (WGS) entry which is preliminary data.</text>
</comment>
<accession>A0A6L7GKV5</accession>
<keyword evidence="1" id="KW-0472">Membrane</keyword>
<gene>
    <name evidence="2" type="ORF">GIY30_01900</name>
</gene>
<evidence type="ECO:0000256" key="1">
    <source>
        <dbReference type="SAM" id="Phobius"/>
    </source>
</evidence>
<evidence type="ECO:0000313" key="2">
    <source>
        <dbReference type="EMBL" id="MXP20123.1"/>
    </source>
</evidence>
<name>A0A6L7GKV5_9ACTN</name>
<protein>
    <submittedName>
        <fullName evidence="2">Uncharacterized protein</fullName>
    </submittedName>
</protein>
<proteinExistence type="predicted"/>
<dbReference type="EMBL" id="WMBR01000001">
    <property type="protein sequence ID" value="MXP20123.1"/>
    <property type="molecule type" value="Genomic_DNA"/>
</dbReference>
<keyword evidence="1" id="KW-1133">Transmembrane helix</keyword>
<organism evidence="2 3">
    <name type="scientific">Gordonia mangrovi</name>
    <dbReference type="NCBI Taxonomy" id="2665643"/>
    <lineage>
        <taxon>Bacteria</taxon>
        <taxon>Bacillati</taxon>
        <taxon>Actinomycetota</taxon>
        <taxon>Actinomycetes</taxon>
        <taxon>Mycobacteriales</taxon>
        <taxon>Gordoniaceae</taxon>
        <taxon>Gordonia</taxon>
    </lineage>
</organism>
<dbReference type="RefSeq" id="WP_160900300.1">
    <property type="nucleotide sequence ID" value="NZ_CP102850.1"/>
</dbReference>
<dbReference type="AlphaFoldDB" id="A0A6L7GKV5"/>
<keyword evidence="1" id="KW-0812">Transmembrane</keyword>
<evidence type="ECO:0000313" key="3">
    <source>
        <dbReference type="Proteomes" id="UP000475545"/>
    </source>
</evidence>
<dbReference type="Proteomes" id="UP000475545">
    <property type="component" value="Unassembled WGS sequence"/>
</dbReference>
<feature type="transmembrane region" description="Helical" evidence="1">
    <location>
        <begin position="6"/>
        <end position="24"/>
    </location>
</feature>